<evidence type="ECO:0000313" key="1">
    <source>
        <dbReference type="EMBL" id="KAI0528528.1"/>
    </source>
</evidence>
<dbReference type="OrthoDB" id="10020333at2759"/>
<dbReference type="AlphaFoldDB" id="A0A8T3C6C6"/>
<evidence type="ECO:0000313" key="2">
    <source>
        <dbReference type="Proteomes" id="UP000829196"/>
    </source>
</evidence>
<comment type="caution">
    <text evidence="1">The sequence shown here is derived from an EMBL/GenBank/DDBJ whole genome shotgun (WGS) entry which is preliminary data.</text>
</comment>
<dbReference type="EMBL" id="JAGYWB010000002">
    <property type="protein sequence ID" value="KAI0528528.1"/>
    <property type="molecule type" value="Genomic_DNA"/>
</dbReference>
<sequence>MYKLIPACIPPAVEYLIDASSLPYYSFTLLKHRISVVACVRLVDRFHYFKTAALGSLNCLQCFIDDKLNKMLKTALEEDSILVMLKAALEEDSILVMLKAALEEDSISNLASDEKLNKMLGELDALEPILLGCFLCAKAIGLIPMIDQILKKEIGMLELQWYGFCMFKALASLHKQGVGHAISN</sequence>
<keyword evidence="2" id="KW-1185">Reference proteome</keyword>
<accession>A0A8T3C6C6</accession>
<reference evidence="1" key="1">
    <citation type="journal article" date="2022" name="Front. Genet.">
        <title>Chromosome-Scale Assembly of the Dendrobium nobile Genome Provides Insights Into the Molecular Mechanism of the Biosynthesis of the Medicinal Active Ingredient of Dendrobium.</title>
        <authorList>
            <person name="Xu Q."/>
            <person name="Niu S.-C."/>
            <person name="Li K.-L."/>
            <person name="Zheng P.-J."/>
            <person name="Zhang X.-J."/>
            <person name="Jia Y."/>
            <person name="Liu Y."/>
            <person name="Niu Y.-X."/>
            <person name="Yu L.-H."/>
            <person name="Chen D.-F."/>
            <person name="Zhang G.-Q."/>
        </authorList>
    </citation>
    <scope>NUCLEOTIDE SEQUENCE</scope>
    <source>
        <tissue evidence="1">Leaf</tissue>
    </source>
</reference>
<gene>
    <name evidence="1" type="ORF">KFK09_001070</name>
</gene>
<protein>
    <submittedName>
        <fullName evidence="1">Uncharacterized protein</fullName>
    </submittedName>
</protein>
<proteinExistence type="predicted"/>
<name>A0A8T3C6C6_DENNO</name>
<organism evidence="1 2">
    <name type="scientific">Dendrobium nobile</name>
    <name type="common">Orchid</name>
    <dbReference type="NCBI Taxonomy" id="94219"/>
    <lineage>
        <taxon>Eukaryota</taxon>
        <taxon>Viridiplantae</taxon>
        <taxon>Streptophyta</taxon>
        <taxon>Embryophyta</taxon>
        <taxon>Tracheophyta</taxon>
        <taxon>Spermatophyta</taxon>
        <taxon>Magnoliopsida</taxon>
        <taxon>Liliopsida</taxon>
        <taxon>Asparagales</taxon>
        <taxon>Orchidaceae</taxon>
        <taxon>Epidendroideae</taxon>
        <taxon>Malaxideae</taxon>
        <taxon>Dendrobiinae</taxon>
        <taxon>Dendrobium</taxon>
    </lineage>
</organism>
<dbReference type="Proteomes" id="UP000829196">
    <property type="component" value="Unassembled WGS sequence"/>
</dbReference>